<reference evidence="2" key="1">
    <citation type="journal article" date="2012" name="J. Bacteriol.">
        <title>Revised Genome Sequence of Burkholderia thailandensis MSMB43 with Improved Annotation.</title>
        <authorList>
            <person name="Zhuo Y."/>
            <person name="Liu L."/>
            <person name="Wang Q."/>
            <person name="Liu X."/>
            <person name="Ren B."/>
            <person name="Liu M."/>
            <person name="Ni P."/>
            <person name="Cheng Y.Q."/>
            <person name="Zhang L."/>
        </authorList>
    </citation>
    <scope>NUCLEOTIDE SEQUENCE [LARGE SCALE GENOMIC DNA]</scope>
    <source>
        <strain evidence="2">MSMB43</strain>
    </source>
</reference>
<proteinExistence type="predicted"/>
<name>A0ABN0GAL5_9BURK</name>
<keyword evidence="2" id="KW-1185">Reference proteome</keyword>
<accession>A0ABN0GAL5</accession>
<evidence type="ECO:0000313" key="1">
    <source>
        <dbReference type="EMBL" id="EIP89293.1"/>
    </source>
</evidence>
<dbReference type="EMBL" id="JH692061">
    <property type="protein sequence ID" value="EIP89293.1"/>
    <property type="molecule type" value="Genomic_DNA"/>
</dbReference>
<gene>
    <name evidence="1" type="ORF">A33K_12872</name>
</gene>
<sequence>MLRTDNVGARATAICVPGDISSLSRHAPEAVEAVEADE</sequence>
<protein>
    <submittedName>
        <fullName evidence="1">Uncharacterized protein</fullName>
    </submittedName>
</protein>
<dbReference type="Proteomes" id="UP000004682">
    <property type="component" value="Unassembled WGS sequence"/>
</dbReference>
<evidence type="ECO:0000313" key="2">
    <source>
        <dbReference type="Proteomes" id="UP000004682"/>
    </source>
</evidence>
<organism evidence="1 2">
    <name type="scientific">Burkholderia humptydooensis MSMB43</name>
    <dbReference type="NCBI Taxonomy" id="441157"/>
    <lineage>
        <taxon>Bacteria</taxon>
        <taxon>Pseudomonadati</taxon>
        <taxon>Pseudomonadota</taxon>
        <taxon>Betaproteobacteria</taxon>
        <taxon>Burkholderiales</taxon>
        <taxon>Burkholderiaceae</taxon>
        <taxon>Burkholderia</taxon>
        <taxon>pseudomallei group</taxon>
    </lineage>
</organism>